<feature type="transmembrane region" description="Helical" evidence="1">
    <location>
        <begin position="57"/>
        <end position="75"/>
    </location>
</feature>
<reference evidence="2 3" key="1">
    <citation type="submission" date="2021-07" db="EMBL/GenBank/DDBJ databases">
        <authorList>
            <person name="Palmer J.M."/>
        </authorList>
    </citation>
    <scope>NUCLEOTIDE SEQUENCE [LARGE SCALE GENOMIC DNA]</scope>
    <source>
        <strain evidence="2 3">AT_MEX2019</strain>
        <tissue evidence="2">Muscle</tissue>
    </source>
</reference>
<dbReference type="Proteomes" id="UP001345963">
    <property type="component" value="Unassembled WGS sequence"/>
</dbReference>
<evidence type="ECO:0000256" key="1">
    <source>
        <dbReference type="SAM" id="Phobius"/>
    </source>
</evidence>
<name>A0ABU7C0G6_9TELE</name>
<protein>
    <submittedName>
        <fullName evidence="2">Uncharacterized protein</fullName>
    </submittedName>
</protein>
<evidence type="ECO:0000313" key="2">
    <source>
        <dbReference type="EMBL" id="MED6255329.1"/>
    </source>
</evidence>
<organism evidence="2 3">
    <name type="scientific">Ataeniobius toweri</name>
    <dbReference type="NCBI Taxonomy" id="208326"/>
    <lineage>
        <taxon>Eukaryota</taxon>
        <taxon>Metazoa</taxon>
        <taxon>Chordata</taxon>
        <taxon>Craniata</taxon>
        <taxon>Vertebrata</taxon>
        <taxon>Euteleostomi</taxon>
        <taxon>Actinopterygii</taxon>
        <taxon>Neopterygii</taxon>
        <taxon>Teleostei</taxon>
        <taxon>Neoteleostei</taxon>
        <taxon>Acanthomorphata</taxon>
        <taxon>Ovalentaria</taxon>
        <taxon>Atherinomorphae</taxon>
        <taxon>Cyprinodontiformes</taxon>
        <taxon>Goodeidae</taxon>
        <taxon>Ataeniobius</taxon>
    </lineage>
</organism>
<dbReference type="EMBL" id="JAHUTI010070781">
    <property type="protein sequence ID" value="MED6255329.1"/>
    <property type="molecule type" value="Genomic_DNA"/>
</dbReference>
<keyword evidence="1" id="KW-0812">Transmembrane</keyword>
<keyword evidence="1" id="KW-0472">Membrane</keyword>
<gene>
    <name evidence="2" type="ORF">ATANTOWER_007969</name>
</gene>
<comment type="caution">
    <text evidence="2">The sequence shown here is derived from an EMBL/GenBank/DDBJ whole genome shotgun (WGS) entry which is preliminary data.</text>
</comment>
<proteinExistence type="predicted"/>
<evidence type="ECO:0000313" key="3">
    <source>
        <dbReference type="Proteomes" id="UP001345963"/>
    </source>
</evidence>
<keyword evidence="3" id="KW-1185">Reference proteome</keyword>
<accession>A0ABU7C0G6</accession>
<sequence>METIGFPLIGYGIGKRQRQRRRETEIFSWFGQRPWERDPDCWRQETMRVALRPRSGFLVLCLCLSVATLLLQSLWVPLEMTRGEAAAAAGRSPDEQSDDPRLHRLAVRLEALNTQVQRLSSKTRLTRNDLSLLLQSFRQDQQGLAHLVERELQRVSQRLDRLALHHHHHHQASTSTPHMYIGPYNSKGVSPFKVL</sequence>
<keyword evidence="1" id="KW-1133">Transmembrane helix</keyword>